<dbReference type="GO" id="GO:0008941">
    <property type="term" value="F:nitric oxide dioxygenase NAD(P)H activity"/>
    <property type="evidence" value="ECO:0007669"/>
    <property type="project" value="TreeGrafter"/>
</dbReference>
<proteinExistence type="inferred from homology"/>
<keyword evidence="7" id="KW-0675">Receptor</keyword>
<dbReference type="SUPFAM" id="SSF46458">
    <property type="entry name" value="Globin-like"/>
    <property type="match status" value="1"/>
</dbReference>
<keyword evidence="2 5" id="KW-0561">Oxygen transport</keyword>
<dbReference type="GO" id="GO:0046210">
    <property type="term" value="P:nitric oxide catabolic process"/>
    <property type="evidence" value="ECO:0007669"/>
    <property type="project" value="TreeGrafter"/>
</dbReference>
<evidence type="ECO:0000256" key="2">
    <source>
        <dbReference type="ARBA" id="ARBA00022621"/>
    </source>
</evidence>
<keyword evidence="1 5" id="KW-0349">Heme</keyword>
<evidence type="ECO:0000256" key="3">
    <source>
        <dbReference type="ARBA" id="ARBA00022723"/>
    </source>
</evidence>
<dbReference type="Proteomes" id="UP000466730">
    <property type="component" value="Unassembled WGS sequence"/>
</dbReference>
<sequence>MDAQTRKIIVESAAPLFAAKGRFAEAFYDRLFEIAPEARSLFQRDFATQKRMLMAALAMVVGVLGDRAQLTATAAHLGRVHARRNVTHAHFVIGQRAFDMALQDFFGPACTDEMRSAWQSAYADLLAVMELAPADPDDAA</sequence>
<evidence type="ECO:0000256" key="1">
    <source>
        <dbReference type="ARBA" id="ARBA00022617"/>
    </source>
</evidence>
<feature type="domain" description="Globin" evidence="6">
    <location>
        <begin position="1"/>
        <end position="134"/>
    </location>
</feature>
<dbReference type="GO" id="GO:0019825">
    <property type="term" value="F:oxygen binding"/>
    <property type="evidence" value="ECO:0007669"/>
    <property type="project" value="InterPro"/>
</dbReference>
<dbReference type="GO" id="GO:0005344">
    <property type="term" value="F:oxygen carrier activity"/>
    <property type="evidence" value="ECO:0007669"/>
    <property type="project" value="UniProtKB-KW"/>
</dbReference>
<dbReference type="GO" id="GO:0046872">
    <property type="term" value="F:metal ion binding"/>
    <property type="evidence" value="ECO:0007669"/>
    <property type="project" value="UniProtKB-KW"/>
</dbReference>
<gene>
    <name evidence="7" type="ORF">GH815_14285</name>
</gene>
<dbReference type="PANTHER" id="PTHR43396:SF3">
    <property type="entry name" value="FLAVOHEMOPROTEIN"/>
    <property type="match status" value="1"/>
</dbReference>
<keyword evidence="4" id="KW-0408">Iron</keyword>
<evidence type="ECO:0000256" key="4">
    <source>
        <dbReference type="ARBA" id="ARBA00023004"/>
    </source>
</evidence>
<dbReference type="GO" id="GO:0020037">
    <property type="term" value="F:heme binding"/>
    <property type="evidence" value="ECO:0007669"/>
    <property type="project" value="InterPro"/>
</dbReference>
<dbReference type="InterPro" id="IPR000971">
    <property type="entry name" value="Globin"/>
</dbReference>
<evidence type="ECO:0000259" key="6">
    <source>
        <dbReference type="PROSITE" id="PS01033"/>
    </source>
</evidence>
<dbReference type="InterPro" id="IPR012292">
    <property type="entry name" value="Globin/Proto"/>
</dbReference>
<reference evidence="7 8" key="1">
    <citation type="submission" date="2019-11" db="EMBL/GenBank/DDBJ databases">
        <title>Draft Whole-Genome sequence of the marine photosynthetic bacterium Rhodovulum strictum DSM 11289.</title>
        <authorList>
            <person name="Kyndt J.A."/>
            <person name="Meyer T.E."/>
        </authorList>
    </citation>
    <scope>NUCLEOTIDE SEQUENCE [LARGE SCALE GENOMIC DNA]</scope>
    <source>
        <strain evidence="7 8">DSM 11289</strain>
    </source>
</reference>
<organism evidence="7 8">
    <name type="scientific">Rhodovulum strictum</name>
    <dbReference type="NCBI Taxonomy" id="58314"/>
    <lineage>
        <taxon>Bacteria</taxon>
        <taxon>Pseudomonadati</taxon>
        <taxon>Pseudomonadota</taxon>
        <taxon>Alphaproteobacteria</taxon>
        <taxon>Rhodobacterales</taxon>
        <taxon>Paracoccaceae</taxon>
        <taxon>Rhodovulum</taxon>
    </lineage>
</organism>
<dbReference type="PANTHER" id="PTHR43396">
    <property type="entry name" value="FLAVOHEMOPROTEIN"/>
    <property type="match status" value="1"/>
</dbReference>
<dbReference type="PROSITE" id="PS01033">
    <property type="entry name" value="GLOBIN"/>
    <property type="match status" value="1"/>
</dbReference>
<dbReference type="RefSeq" id="WP_153749445.1">
    <property type="nucleotide sequence ID" value="NZ_BAAADI010000055.1"/>
</dbReference>
<dbReference type="GO" id="GO:0071500">
    <property type="term" value="P:cellular response to nitrosative stress"/>
    <property type="evidence" value="ECO:0007669"/>
    <property type="project" value="TreeGrafter"/>
</dbReference>
<dbReference type="Pfam" id="PF00042">
    <property type="entry name" value="Globin"/>
    <property type="match status" value="1"/>
</dbReference>
<dbReference type="GO" id="GO:0071949">
    <property type="term" value="F:FAD binding"/>
    <property type="evidence" value="ECO:0007669"/>
    <property type="project" value="TreeGrafter"/>
</dbReference>
<protein>
    <submittedName>
        <fullName evidence="7">Hemin receptor</fullName>
    </submittedName>
</protein>
<evidence type="ECO:0000313" key="8">
    <source>
        <dbReference type="Proteomes" id="UP000466730"/>
    </source>
</evidence>
<evidence type="ECO:0000256" key="5">
    <source>
        <dbReference type="RuleBase" id="RU000356"/>
    </source>
</evidence>
<dbReference type="InterPro" id="IPR009050">
    <property type="entry name" value="Globin-like_sf"/>
</dbReference>
<accession>A0A844B7D7</accession>
<dbReference type="EMBL" id="WJPO01000025">
    <property type="protein sequence ID" value="MRH22161.1"/>
    <property type="molecule type" value="Genomic_DNA"/>
</dbReference>
<dbReference type="OrthoDB" id="3213438at2"/>
<dbReference type="Gene3D" id="1.10.490.10">
    <property type="entry name" value="Globins"/>
    <property type="match status" value="1"/>
</dbReference>
<dbReference type="AlphaFoldDB" id="A0A844B7D7"/>
<evidence type="ECO:0000313" key="7">
    <source>
        <dbReference type="EMBL" id="MRH22161.1"/>
    </source>
</evidence>
<keyword evidence="5" id="KW-0813">Transport</keyword>
<comment type="similarity">
    <text evidence="5">Belongs to the globin family.</text>
</comment>
<keyword evidence="3" id="KW-0479">Metal-binding</keyword>
<name>A0A844B7D7_9RHOB</name>
<comment type="caution">
    <text evidence="7">The sequence shown here is derived from an EMBL/GenBank/DDBJ whole genome shotgun (WGS) entry which is preliminary data.</text>
</comment>
<keyword evidence="8" id="KW-1185">Reference proteome</keyword>